<gene>
    <name evidence="1" type="ORF">PHYBLDRAFT_169863</name>
</gene>
<evidence type="ECO:0000313" key="2">
    <source>
        <dbReference type="Proteomes" id="UP000077315"/>
    </source>
</evidence>
<keyword evidence="2" id="KW-1185">Reference proteome</keyword>
<reference evidence="2" key="1">
    <citation type="submission" date="2015-06" db="EMBL/GenBank/DDBJ databases">
        <title>Expansion of signal transduction pathways in fungi by whole-genome duplication.</title>
        <authorList>
            <consortium name="DOE Joint Genome Institute"/>
            <person name="Corrochano L.M."/>
            <person name="Kuo A."/>
            <person name="Marcet-Houben M."/>
            <person name="Polaino S."/>
            <person name="Salamov A."/>
            <person name="Villalobos J.M."/>
            <person name="Alvarez M.I."/>
            <person name="Avalos J."/>
            <person name="Benito E.P."/>
            <person name="Benoit I."/>
            <person name="Burger G."/>
            <person name="Camino L.P."/>
            <person name="Canovas D."/>
            <person name="Cerda-Olmedo E."/>
            <person name="Cheng J.-F."/>
            <person name="Dominguez A."/>
            <person name="Elias M."/>
            <person name="Eslava A.P."/>
            <person name="Glaser F."/>
            <person name="Grimwood J."/>
            <person name="Gutierrez G."/>
            <person name="Heitman J."/>
            <person name="Henrissat B."/>
            <person name="Iturriaga E.A."/>
            <person name="Lang B.F."/>
            <person name="Lavin J.L."/>
            <person name="Lee S."/>
            <person name="Li W."/>
            <person name="Lindquist E."/>
            <person name="Lopez-Garcia S."/>
            <person name="Luque E.M."/>
            <person name="Marcos A.T."/>
            <person name="Martin J."/>
            <person name="McCluskey K."/>
            <person name="Medina H.R."/>
            <person name="Miralles-Duran A."/>
            <person name="Miyazaki A."/>
            <person name="Munoz-Torres E."/>
            <person name="Oguiza J.A."/>
            <person name="Ohm R."/>
            <person name="Olmedo M."/>
            <person name="Orejas M."/>
            <person name="Ortiz-Castellanos L."/>
            <person name="Pisabarro A.G."/>
            <person name="Rodriguez-Romero J."/>
            <person name="Ruiz-Herrera J."/>
            <person name="Ruiz-Vazquez R."/>
            <person name="Sanz C."/>
            <person name="Schackwitz W."/>
            <person name="Schmutz J."/>
            <person name="Shahriari M."/>
            <person name="Shelest E."/>
            <person name="Silva-Franco F."/>
            <person name="Soanes D."/>
            <person name="Syed K."/>
            <person name="Tagua V.G."/>
            <person name="Talbot N.J."/>
            <person name="Thon M."/>
            <person name="De vries R.P."/>
            <person name="Wiebenga A."/>
            <person name="Yadav J.S."/>
            <person name="Braun E.L."/>
            <person name="Baker S."/>
            <person name="Garre V."/>
            <person name="Horwitz B."/>
            <person name="Torres-Martinez S."/>
            <person name="Idnurm A."/>
            <person name="Herrera-Estrella A."/>
            <person name="Gabaldon T."/>
            <person name="Grigoriev I.V."/>
        </authorList>
    </citation>
    <scope>NUCLEOTIDE SEQUENCE [LARGE SCALE GENOMIC DNA]</scope>
    <source>
        <strain evidence="2">NRRL 1555(-)</strain>
    </source>
</reference>
<dbReference type="EMBL" id="KV440984">
    <property type="protein sequence ID" value="OAD71951.1"/>
    <property type="molecule type" value="Genomic_DNA"/>
</dbReference>
<evidence type="ECO:0000313" key="1">
    <source>
        <dbReference type="EMBL" id="OAD71951.1"/>
    </source>
</evidence>
<proteinExistence type="predicted"/>
<dbReference type="RefSeq" id="XP_018289991.1">
    <property type="nucleotide sequence ID" value="XM_018436182.1"/>
</dbReference>
<accession>A0A163A9H2</accession>
<dbReference type="InParanoid" id="A0A163A9H2"/>
<protein>
    <submittedName>
        <fullName evidence="1">Uncharacterized protein</fullName>
    </submittedName>
</protein>
<sequence length="144" mass="16194">MPTCKLTFNNSQTYKSCLEKCIANSTHLLINAKVFQAVSFSDQSQSTSAIVSNLAFGENTNMSSNKDINIIDRTKDDELMYNIGKEYENFLEEIEGTTPSLVFDFSQPLPVPSNGDKKNPVFMQLIQEFGISCQAHKKIVEHFN</sequence>
<name>A0A163A9H2_PHYB8</name>
<dbReference type="GeneID" id="28997088"/>
<organism evidence="1 2">
    <name type="scientific">Phycomyces blakesleeanus (strain ATCC 8743b / DSM 1359 / FGSC 10004 / NBRC 33097 / NRRL 1555)</name>
    <dbReference type="NCBI Taxonomy" id="763407"/>
    <lineage>
        <taxon>Eukaryota</taxon>
        <taxon>Fungi</taxon>
        <taxon>Fungi incertae sedis</taxon>
        <taxon>Mucoromycota</taxon>
        <taxon>Mucoromycotina</taxon>
        <taxon>Mucoromycetes</taxon>
        <taxon>Mucorales</taxon>
        <taxon>Phycomycetaceae</taxon>
        <taxon>Phycomyces</taxon>
    </lineage>
</organism>
<dbReference type="AlphaFoldDB" id="A0A163A9H2"/>
<dbReference type="VEuPathDB" id="FungiDB:PHYBLDRAFT_169863"/>
<dbReference type="Proteomes" id="UP000077315">
    <property type="component" value="Unassembled WGS sequence"/>
</dbReference>